<dbReference type="InterPro" id="IPR050090">
    <property type="entry name" value="Tyrosine_recombinase_XerCD"/>
</dbReference>
<organism evidence="4 5">
    <name type="scientific">Parashewanella spongiae</name>
    <dbReference type="NCBI Taxonomy" id="342950"/>
    <lineage>
        <taxon>Bacteria</taxon>
        <taxon>Pseudomonadati</taxon>
        <taxon>Pseudomonadota</taxon>
        <taxon>Gammaproteobacteria</taxon>
        <taxon>Alteromonadales</taxon>
        <taxon>Shewanellaceae</taxon>
        <taxon>Parashewanella</taxon>
    </lineage>
</organism>
<evidence type="ECO:0000256" key="1">
    <source>
        <dbReference type="ARBA" id="ARBA00022908"/>
    </source>
</evidence>
<dbReference type="PANTHER" id="PTHR30349:SF64">
    <property type="entry name" value="PROPHAGE INTEGRASE INTD-RELATED"/>
    <property type="match status" value="1"/>
</dbReference>
<dbReference type="Gene3D" id="1.10.443.10">
    <property type="entry name" value="Intergrase catalytic core"/>
    <property type="match status" value="1"/>
</dbReference>
<keyword evidence="1" id="KW-0229">DNA integration</keyword>
<accession>A0A3A6TAK9</accession>
<dbReference type="InterPro" id="IPR013762">
    <property type="entry name" value="Integrase-like_cat_sf"/>
</dbReference>
<proteinExistence type="predicted"/>
<feature type="domain" description="Tyr recombinase" evidence="3">
    <location>
        <begin position="1"/>
        <end position="184"/>
    </location>
</feature>
<reference evidence="4 5" key="1">
    <citation type="submission" date="2018-09" db="EMBL/GenBank/DDBJ databases">
        <title>Phylogeny of the Shewanellaceae, and recommendation for two new genera, Pseudoshewanella and Parashewanella.</title>
        <authorList>
            <person name="Wang G."/>
        </authorList>
    </citation>
    <scope>NUCLEOTIDE SEQUENCE [LARGE SCALE GENOMIC DNA]</scope>
    <source>
        <strain evidence="4 5">KCTC 22492</strain>
    </source>
</reference>
<dbReference type="AlphaFoldDB" id="A0A3A6TAK9"/>
<dbReference type="InterPro" id="IPR011010">
    <property type="entry name" value="DNA_brk_join_enz"/>
</dbReference>
<gene>
    <name evidence="4" type="ORF">D5R81_19540</name>
</gene>
<evidence type="ECO:0000259" key="3">
    <source>
        <dbReference type="PROSITE" id="PS51898"/>
    </source>
</evidence>
<dbReference type="PROSITE" id="PS51898">
    <property type="entry name" value="TYR_RECOMBINASE"/>
    <property type="match status" value="1"/>
</dbReference>
<keyword evidence="2" id="KW-0233">DNA recombination</keyword>
<name>A0A3A6TAK9_9GAMM</name>
<evidence type="ECO:0000313" key="4">
    <source>
        <dbReference type="EMBL" id="RJY02118.1"/>
    </source>
</evidence>
<dbReference type="GO" id="GO:0006310">
    <property type="term" value="P:DNA recombination"/>
    <property type="evidence" value="ECO:0007669"/>
    <property type="project" value="UniProtKB-KW"/>
</dbReference>
<evidence type="ECO:0000256" key="2">
    <source>
        <dbReference type="ARBA" id="ARBA00023172"/>
    </source>
</evidence>
<sequence length="194" mass="22515">MTINEVSQFLKTVEPSWRDYFLIRFWTGLRSCEIHGLQWQHIDFEHRLIRICQNWVNGEACDVKTPKSRRTLKLCDTLLNAFKRIQTAAQDNIGDHHYIFTDANGIPLDTHFVSKKLWYPTLKKAGLKRRRAYETRHTAAVLHISAHENPLYVSQMLGHSDTRLLFEIYAPYVANASRIDGSAFDALMQNKGIV</sequence>
<dbReference type="Pfam" id="PF00589">
    <property type="entry name" value="Phage_integrase"/>
    <property type="match status" value="1"/>
</dbReference>
<dbReference type="Proteomes" id="UP000273022">
    <property type="component" value="Unassembled WGS sequence"/>
</dbReference>
<evidence type="ECO:0000313" key="5">
    <source>
        <dbReference type="Proteomes" id="UP000273022"/>
    </source>
</evidence>
<keyword evidence="5" id="KW-1185">Reference proteome</keyword>
<dbReference type="EMBL" id="QYYH01000233">
    <property type="protein sequence ID" value="RJY02118.1"/>
    <property type="molecule type" value="Genomic_DNA"/>
</dbReference>
<dbReference type="GO" id="GO:0003677">
    <property type="term" value="F:DNA binding"/>
    <property type="evidence" value="ECO:0007669"/>
    <property type="project" value="InterPro"/>
</dbReference>
<protein>
    <submittedName>
        <fullName evidence="4">Site-specific integrase</fullName>
    </submittedName>
</protein>
<comment type="caution">
    <text evidence="4">The sequence shown here is derived from an EMBL/GenBank/DDBJ whole genome shotgun (WGS) entry which is preliminary data.</text>
</comment>
<dbReference type="InterPro" id="IPR002104">
    <property type="entry name" value="Integrase_catalytic"/>
</dbReference>
<dbReference type="PANTHER" id="PTHR30349">
    <property type="entry name" value="PHAGE INTEGRASE-RELATED"/>
    <property type="match status" value="1"/>
</dbReference>
<dbReference type="OrthoDB" id="5391994at2"/>
<dbReference type="GO" id="GO:0015074">
    <property type="term" value="P:DNA integration"/>
    <property type="evidence" value="ECO:0007669"/>
    <property type="project" value="UniProtKB-KW"/>
</dbReference>
<dbReference type="SUPFAM" id="SSF56349">
    <property type="entry name" value="DNA breaking-rejoining enzymes"/>
    <property type="match status" value="1"/>
</dbReference>
<dbReference type="CDD" id="cd01189">
    <property type="entry name" value="INT_ICEBs1_C_like"/>
    <property type="match status" value="1"/>
</dbReference>